<dbReference type="AlphaFoldDB" id="A0A2K9NT22"/>
<accession>A0A2K9NT22</accession>
<name>A0A2K9NT22_BACTC</name>
<keyword evidence="2" id="KW-1185">Reference proteome</keyword>
<evidence type="ECO:0000313" key="1">
    <source>
        <dbReference type="EMBL" id="AUN98676.1"/>
    </source>
</evidence>
<dbReference type="RefSeq" id="WP_102243967.1">
    <property type="nucleotide sequence ID" value="NZ_CP025704.1"/>
</dbReference>
<evidence type="ECO:0000313" key="2">
    <source>
        <dbReference type="Proteomes" id="UP000235584"/>
    </source>
</evidence>
<dbReference type="KEGG" id="bsto:C0V70_11300"/>
<protein>
    <submittedName>
        <fullName evidence="1">Uncharacterized protein</fullName>
    </submittedName>
</protein>
<dbReference type="Proteomes" id="UP000235584">
    <property type="component" value="Chromosome"/>
</dbReference>
<dbReference type="EMBL" id="CP025704">
    <property type="protein sequence ID" value="AUN98676.1"/>
    <property type="molecule type" value="Genomic_DNA"/>
</dbReference>
<organism evidence="1 2">
    <name type="scientific">Bacteriovorax stolpii</name>
    <name type="common">Bdellovibrio stolpii</name>
    <dbReference type="NCBI Taxonomy" id="960"/>
    <lineage>
        <taxon>Bacteria</taxon>
        <taxon>Pseudomonadati</taxon>
        <taxon>Bdellovibrionota</taxon>
        <taxon>Bacteriovoracia</taxon>
        <taxon>Bacteriovoracales</taxon>
        <taxon>Bacteriovoracaceae</taxon>
        <taxon>Bacteriovorax</taxon>
    </lineage>
</organism>
<proteinExistence type="predicted"/>
<reference evidence="1 2" key="1">
    <citation type="submission" date="2018-01" db="EMBL/GenBank/DDBJ databases">
        <title>Complete genome sequence of Bacteriovorax stolpii DSM12778.</title>
        <authorList>
            <person name="Tang B."/>
            <person name="Chang J."/>
        </authorList>
    </citation>
    <scope>NUCLEOTIDE SEQUENCE [LARGE SCALE GENOMIC DNA]</scope>
    <source>
        <strain evidence="1 2">DSM 12778</strain>
    </source>
</reference>
<sequence length="78" mass="8716">MSEAAKVESLPQPPQPEVNAEGIKIYPTSFIPAKAHMEPSRVPTAKMTGLQIEVIHVVIFFVLTIGLFISMWKKPNER</sequence>
<gene>
    <name evidence="1" type="ORF">C0V70_11300</name>
</gene>